<organism evidence="2 3">
    <name type="scientific">Triplophysa rosa</name>
    <name type="common">Cave loach</name>
    <dbReference type="NCBI Taxonomy" id="992332"/>
    <lineage>
        <taxon>Eukaryota</taxon>
        <taxon>Metazoa</taxon>
        <taxon>Chordata</taxon>
        <taxon>Craniata</taxon>
        <taxon>Vertebrata</taxon>
        <taxon>Euteleostomi</taxon>
        <taxon>Actinopterygii</taxon>
        <taxon>Neopterygii</taxon>
        <taxon>Teleostei</taxon>
        <taxon>Ostariophysi</taxon>
        <taxon>Cypriniformes</taxon>
        <taxon>Nemacheilidae</taxon>
        <taxon>Triplophysa</taxon>
    </lineage>
</organism>
<feature type="compositionally biased region" description="Polar residues" evidence="1">
    <location>
        <begin position="64"/>
        <end position="94"/>
    </location>
</feature>
<name>A0A9W7T2C7_TRIRA</name>
<keyword evidence="3" id="KW-1185">Reference proteome</keyword>
<sequence length="195" mass="21226">MFLLVLLPKACYMTSFQTSRSKDKRVSGGPAKHLSSKGVLSCHAQSDQSRLEEFLQCDMRGDSHLNTSGSSNPSQNNSAGSQRPAQGVFSRTSPAPSPASFIPEEFEASGCGFSIHQRSFVICYSAERTSRGAAAGDHHVSSGHLPKERSAFCEEKPRPSCGHTYLQCSIGPRPSTLPQSRGLFRASFHHVQRKQ</sequence>
<protein>
    <submittedName>
        <fullName evidence="2">Uncharacterized protein</fullName>
    </submittedName>
</protein>
<feature type="region of interest" description="Disordered" evidence="1">
    <location>
        <begin position="62"/>
        <end position="101"/>
    </location>
</feature>
<evidence type="ECO:0000313" key="3">
    <source>
        <dbReference type="Proteomes" id="UP001059041"/>
    </source>
</evidence>
<dbReference type="Proteomes" id="UP001059041">
    <property type="component" value="Unassembled WGS sequence"/>
</dbReference>
<dbReference type="AlphaFoldDB" id="A0A9W7T2C7"/>
<comment type="caution">
    <text evidence="2">The sequence shown here is derived from an EMBL/GenBank/DDBJ whole genome shotgun (WGS) entry which is preliminary data.</text>
</comment>
<dbReference type="EMBL" id="JAFHDT010000246">
    <property type="protein sequence ID" value="KAI7790090.1"/>
    <property type="molecule type" value="Genomic_DNA"/>
</dbReference>
<evidence type="ECO:0000256" key="1">
    <source>
        <dbReference type="SAM" id="MobiDB-lite"/>
    </source>
</evidence>
<evidence type="ECO:0000313" key="2">
    <source>
        <dbReference type="EMBL" id="KAI7790090.1"/>
    </source>
</evidence>
<proteinExistence type="predicted"/>
<gene>
    <name evidence="2" type="ORF">IRJ41_010925</name>
</gene>
<reference evidence="2" key="1">
    <citation type="submission" date="2021-02" db="EMBL/GenBank/DDBJ databases">
        <title>Comparative genomics reveals that relaxation of natural selection precedes convergent phenotypic evolution of cavefish.</title>
        <authorList>
            <person name="Peng Z."/>
        </authorList>
    </citation>
    <scope>NUCLEOTIDE SEQUENCE</scope>
    <source>
        <tissue evidence="2">Muscle</tissue>
    </source>
</reference>
<accession>A0A9W7T2C7</accession>